<dbReference type="InterPro" id="IPR052961">
    <property type="entry name" value="Oxido-Kinase-like_Enzymes"/>
</dbReference>
<protein>
    <submittedName>
        <fullName evidence="1">Uncharacterized protein</fullName>
    </submittedName>
</protein>
<gene>
    <name evidence="1" type="ORF">OESDEN_21119</name>
</gene>
<dbReference type="Pfam" id="PF07914">
    <property type="entry name" value="DUF1679"/>
    <property type="match status" value="1"/>
</dbReference>
<dbReference type="OrthoDB" id="5862692at2759"/>
<dbReference type="PANTHER" id="PTHR23020:SF8">
    <property type="entry name" value="CHK KINASE-LIKE DOMAIN-CONTAINING PROTEIN"/>
    <property type="match status" value="1"/>
</dbReference>
<dbReference type="PANTHER" id="PTHR23020">
    <property type="entry name" value="UNCHARACTERIZED NUCLEAR HORMONE RECEPTOR-RELATED"/>
    <property type="match status" value="1"/>
</dbReference>
<dbReference type="EMBL" id="KN606125">
    <property type="protein sequence ID" value="KHJ79240.1"/>
    <property type="molecule type" value="Genomic_DNA"/>
</dbReference>
<proteinExistence type="predicted"/>
<name>A0A0B1S7R1_OESDE</name>
<organism evidence="1 2">
    <name type="scientific">Oesophagostomum dentatum</name>
    <name type="common">Nodular worm</name>
    <dbReference type="NCBI Taxonomy" id="61180"/>
    <lineage>
        <taxon>Eukaryota</taxon>
        <taxon>Metazoa</taxon>
        <taxon>Ecdysozoa</taxon>
        <taxon>Nematoda</taxon>
        <taxon>Chromadorea</taxon>
        <taxon>Rhabditida</taxon>
        <taxon>Rhabditina</taxon>
        <taxon>Rhabditomorpha</taxon>
        <taxon>Strongyloidea</taxon>
        <taxon>Strongylidae</taxon>
        <taxon>Oesophagostomum</taxon>
    </lineage>
</organism>
<evidence type="ECO:0000313" key="1">
    <source>
        <dbReference type="EMBL" id="KHJ79240.1"/>
    </source>
</evidence>
<sequence length="123" mass="14270">MKKFSECNPVKGYLIMEYFENLRPVHIFENVPVQPLKKALRAKAVLEAMSLKFTPEERNELPGNMLSELFGEILKEHMTKDMFSMLRTSAAEDIKDKVDKVEEVYGKMMDLVWADQLAEELGR</sequence>
<dbReference type="InterPro" id="IPR012877">
    <property type="entry name" value="Dhs-27"/>
</dbReference>
<dbReference type="AlphaFoldDB" id="A0A0B1S7R1"/>
<keyword evidence="2" id="KW-1185">Reference proteome</keyword>
<accession>A0A0B1S7R1</accession>
<dbReference type="Proteomes" id="UP000053660">
    <property type="component" value="Unassembled WGS sequence"/>
</dbReference>
<evidence type="ECO:0000313" key="2">
    <source>
        <dbReference type="Proteomes" id="UP000053660"/>
    </source>
</evidence>
<reference evidence="1 2" key="1">
    <citation type="submission" date="2014-03" db="EMBL/GenBank/DDBJ databases">
        <title>Draft genome of the hookworm Oesophagostomum dentatum.</title>
        <authorList>
            <person name="Mitreva M."/>
        </authorList>
    </citation>
    <scope>NUCLEOTIDE SEQUENCE [LARGE SCALE GENOMIC DNA]</scope>
    <source>
        <strain evidence="1 2">OD-Hann</strain>
    </source>
</reference>